<feature type="domain" description="Phosphatidic acid phosphatase type 2/haloperoxidase" evidence="2">
    <location>
        <begin position="61"/>
        <end position="166"/>
    </location>
</feature>
<dbReference type="EMBL" id="LJIX01000006">
    <property type="protein sequence ID" value="KQL17543.1"/>
    <property type="molecule type" value="Genomic_DNA"/>
</dbReference>
<dbReference type="GO" id="GO:0005886">
    <property type="term" value="C:plasma membrane"/>
    <property type="evidence" value="ECO:0007669"/>
    <property type="project" value="InterPro"/>
</dbReference>
<evidence type="ECO:0000256" key="1">
    <source>
        <dbReference type="SAM" id="Phobius"/>
    </source>
</evidence>
<dbReference type="InterPro" id="IPR033879">
    <property type="entry name" value="UPP_Pase"/>
</dbReference>
<protein>
    <submittedName>
        <fullName evidence="3">Bacitracin ABC transporter permease</fullName>
    </submittedName>
</protein>
<keyword evidence="1" id="KW-0812">Transmembrane</keyword>
<dbReference type="Proteomes" id="UP000050996">
    <property type="component" value="Unassembled WGS sequence"/>
</dbReference>
<dbReference type="InterPro" id="IPR036938">
    <property type="entry name" value="PAP2/HPO_sf"/>
</dbReference>
<sequence>MSFTETNINIFRMINDLGKEYTFLNPPFIFIAEYTVYLLALATIVYWFTREYKNRMMVISAGITFIFAEIIGKLAGTFHSNYQPFAELANVNKLIEKTVGNSFPSDHTILFFSFCMTFWLFKKGYGFLWMIAAILVGISRMWVGVHYPADVAAGALISIVSAVVVYYVVPRISFIQKLLKLYEKGEGYILPSKSKSKDF</sequence>
<dbReference type="PATRIC" id="fig|1637975.4.peg.94"/>
<dbReference type="PANTHER" id="PTHR14969">
    <property type="entry name" value="SPHINGOSINE-1-PHOSPHATE PHOSPHOHYDROLASE"/>
    <property type="match status" value="1"/>
</dbReference>
<dbReference type="SUPFAM" id="SSF48317">
    <property type="entry name" value="Acid phosphatase/Vanadium-dependent haloperoxidase"/>
    <property type="match status" value="1"/>
</dbReference>
<feature type="transmembrane region" description="Helical" evidence="1">
    <location>
        <begin position="151"/>
        <end position="169"/>
    </location>
</feature>
<feature type="transmembrane region" description="Helical" evidence="1">
    <location>
        <begin position="28"/>
        <end position="49"/>
    </location>
</feature>
<dbReference type="InterPro" id="IPR000326">
    <property type="entry name" value="PAP2/HPO"/>
</dbReference>
<feature type="transmembrane region" description="Helical" evidence="1">
    <location>
        <begin position="56"/>
        <end position="75"/>
    </location>
</feature>
<feature type="transmembrane region" description="Helical" evidence="1">
    <location>
        <begin position="103"/>
        <end position="121"/>
    </location>
</feature>
<comment type="caution">
    <text evidence="3">The sequence shown here is derived from an EMBL/GenBank/DDBJ whole genome shotgun (WGS) entry which is preliminary data.</text>
</comment>
<keyword evidence="1" id="KW-1133">Transmembrane helix</keyword>
<accession>A0A0Q3VG55</accession>
<dbReference type="GO" id="GO:0050380">
    <property type="term" value="F:undecaprenyl-diphosphatase activity"/>
    <property type="evidence" value="ECO:0007669"/>
    <property type="project" value="InterPro"/>
</dbReference>
<keyword evidence="4" id="KW-1185">Reference proteome</keyword>
<organism evidence="3 4">
    <name type="scientific">Cytobacillus solani</name>
    <dbReference type="NCBI Taxonomy" id="1637975"/>
    <lineage>
        <taxon>Bacteria</taxon>
        <taxon>Bacillati</taxon>
        <taxon>Bacillota</taxon>
        <taxon>Bacilli</taxon>
        <taxon>Bacillales</taxon>
        <taxon>Bacillaceae</taxon>
        <taxon>Cytobacillus</taxon>
    </lineage>
</organism>
<evidence type="ECO:0000313" key="4">
    <source>
        <dbReference type="Proteomes" id="UP000050996"/>
    </source>
</evidence>
<dbReference type="SMART" id="SM00014">
    <property type="entry name" value="acidPPc"/>
    <property type="match status" value="1"/>
</dbReference>
<dbReference type="PANTHER" id="PTHR14969:SF13">
    <property type="entry name" value="AT30094P"/>
    <property type="match status" value="1"/>
</dbReference>
<evidence type="ECO:0000259" key="2">
    <source>
        <dbReference type="SMART" id="SM00014"/>
    </source>
</evidence>
<dbReference type="CDD" id="cd03385">
    <property type="entry name" value="PAP2_BcrC_like"/>
    <property type="match status" value="1"/>
</dbReference>
<reference evidence="3 4" key="1">
    <citation type="submission" date="2015-09" db="EMBL/GenBank/DDBJ databases">
        <title>Genome sequencing project for genomic taxonomy and phylogenomics of Bacillus-like bacteria.</title>
        <authorList>
            <person name="Liu B."/>
            <person name="Wang J."/>
            <person name="Zhu Y."/>
            <person name="Liu G."/>
            <person name="Chen Q."/>
            <person name="Chen Z."/>
            <person name="Lan J."/>
            <person name="Che J."/>
            <person name="Ge C."/>
            <person name="Shi H."/>
            <person name="Pan Z."/>
            <person name="Liu X."/>
        </authorList>
    </citation>
    <scope>NUCLEOTIDE SEQUENCE [LARGE SCALE GENOMIC DNA]</scope>
    <source>
        <strain evidence="3 4">FJAT-18043</strain>
    </source>
</reference>
<dbReference type="Pfam" id="PF01569">
    <property type="entry name" value="PAP2"/>
    <property type="match status" value="1"/>
</dbReference>
<feature type="transmembrane region" description="Helical" evidence="1">
    <location>
        <begin position="128"/>
        <end position="145"/>
    </location>
</feature>
<evidence type="ECO:0000313" key="3">
    <source>
        <dbReference type="EMBL" id="KQL17543.1"/>
    </source>
</evidence>
<dbReference type="AlphaFoldDB" id="A0A0Q3VG55"/>
<gene>
    <name evidence="3" type="ORF">AN957_02145</name>
</gene>
<name>A0A0Q3VG55_9BACI</name>
<proteinExistence type="predicted"/>
<dbReference type="STRING" id="1637975.AN957_02145"/>
<keyword evidence="1" id="KW-0472">Membrane</keyword>
<dbReference type="Gene3D" id="1.20.144.10">
    <property type="entry name" value="Phosphatidic acid phosphatase type 2/haloperoxidase"/>
    <property type="match status" value="1"/>
</dbReference>
<dbReference type="RefSeq" id="WP_053477947.1">
    <property type="nucleotide sequence ID" value="NZ_CP041305.1"/>
</dbReference>